<protein>
    <submittedName>
        <fullName evidence="1">Uncharacterized protein</fullName>
    </submittedName>
</protein>
<comment type="caution">
    <text evidence="1">The sequence shown here is derived from an EMBL/GenBank/DDBJ whole genome shotgun (WGS) entry which is preliminary data.</text>
</comment>
<accession>A0ACB7ZTF9</accession>
<gene>
    <name evidence="1" type="ORF">BJ138DRAFT_1019142</name>
</gene>
<dbReference type="Proteomes" id="UP000790377">
    <property type="component" value="Unassembled WGS sequence"/>
</dbReference>
<keyword evidence="2" id="KW-1185">Reference proteome</keyword>
<organism evidence="1 2">
    <name type="scientific">Hygrophoropsis aurantiaca</name>
    <dbReference type="NCBI Taxonomy" id="72124"/>
    <lineage>
        <taxon>Eukaryota</taxon>
        <taxon>Fungi</taxon>
        <taxon>Dikarya</taxon>
        <taxon>Basidiomycota</taxon>
        <taxon>Agaricomycotina</taxon>
        <taxon>Agaricomycetes</taxon>
        <taxon>Agaricomycetidae</taxon>
        <taxon>Boletales</taxon>
        <taxon>Coniophorineae</taxon>
        <taxon>Hygrophoropsidaceae</taxon>
        <taxon>Hygrophoropsis</taxon>
    </lineage>
</organism>
<evidence type="ECO:0000313" key="1">
    <source>
        <dbReference type="EMBL" id="KAH7904449.1"/>
    </source>
</evidence>
<proteinExistence type="predicted"/>
<evidence type="ECO:0000313" key="2">
    <source>
        <dbReference type="Proteomes" id="UP000790377"/>
    </source>
</evidence>
<dbReference type="EMBL" id="MU268470">
    <property type="protein sequence ID" value="KAH7904449.1"/>
    <property type="molecule type" value="Genomic_DNA"/>
</dbReference>
<sequence>MSCTISFPALAGVDGSARFTWSAHSACTALASVSGPIASLQSSSSTNTNTHAHVDLHLRPAHAVGGPSARAAGAVLRALVERMCLLRMHPRTGVVVVVQDLGGGAGMASHAQTAARINACSLALLNAGSVPMRGVVCAVAVQRSGHRLVLCPDESIDANGDADGGGGCFAFLFGAGRGDT</sequence>
<name>A0ACB7ZTF9_9AGAM</name>
<feature type="non-terminal residue" evidence="1">
    <location>
        <position position="180"/>
    </location>
</feature>
<reference evidence="1" key="1">
    <citation type="journal article" date="2021" name="New Phytol.">
        <title>Evolutionary innovations through gain and loss of genes in the ectomycorrhizal Boletales.</title>
        <authorList>
            <person name="Wu G."/>
            <person name="Miyauchi S."/>
            <person name="Morin E."/>
            <person name="Kuo A."/>
            <person name="Drula E."/>
            <person name="Varga T."/>
            <person name="Kohler A."/>
            <person name="Feng B."/>
            <person name="Cao Y."/>
            <person name="Lipzen A."/>
            <person name="Daum C."/>
            <person name="Hundley H."/>
            <person name="Pangilinan J."/>
            <person name="Johnson J."/>
            <person name="Barry K."/>
            <person name="LaButti K."/>
            <person name="Ng V."/>
            <person name="Ahrendt S."/>
            <person name="Min B."/>
            <person name="Choi I.G."/>
            <person name="Park H."/>
            <person name="Plett J.M."/>
            <person name="Magnuson J."/>
            <person name="Spatafora J.W."/>
            <person name="Nagy L.G."/>
            <person name="Henrissat B."/>
            <person name="Grigoriev I.V."/>
            <person name="Yang Z.L."/>
            <person name="Xu J."/>
            <person name="Martin F.M."/>
        </authorList>
    </citation>
    <scope>NUCLEOTIDE SEQUENCE</scope>
    <source>
        <strain evidence="1">ATCC 28755</strain>
    </source>
</reference>